<dbReference type="InterPro" id="IPR015853">
    <property type="entry name" value="ABC_transpr_FbpC"/>
</dbReference>
<keyword evidence="4" id="KW-0547">Nucleotide-binding</keyword>
<dbReference type="Proteomes" id="UP000829069">
    <property type="component" value="Chromosome"/>
</dbReference>
<dbReference type="InterPro" id="IPR027417">
    <property type="entry name" value="P-loop_NTPase"/>
</dbReference>
<organism evidence="10 11">
    <name type="scientific">Arthrobacter sulfonylureivorans</name>
    <dbReference type="NCBI Taxonomy" id="2486855"/>
    <lineage>
        <taxon>Bacteria</taxon>
        <taxon>Bacillati</taxon>
        <taxon>Actinomycetota</taxon>
        <taxon>Actinomycetes</taxon>
        <taxon>Micrococcales</taxon>
        <taxon>Micrococcaceae</taxon>
        <taxon>Arthrobacter</taxon>
    </lineage>
</organism>
<dbReference type="RefSeq" id="WP_241914946.1">
    <property type="nucleotide sequence ID" value="NZ_CP093326.1"/>
</dbReference>
<dbReference type="InterPro" id="IPR008995">
    <property type="entry name" value="Mo/tungstate-bd_C_term_dom"/>
</dbReference>
<keyword evidence="11" id="KW-1185">Reference proteome</keyword>
<dbReference type="InterPro" id="IPR050093">
    <property type="entry name" value="ABC_SmlMolc_Importer"/>
</dbReference>
<dbReference type="Pfam" id="PF00005">
    <property type="entry name" value="ABC_tran"/>
    <property type="match status" value="1"/>
</dbReference>
<dbReference type="SUPFAM" id="SSF52540">
    <property type="entry name" value="P-loop containing nucleoside triphosphate hydrolases"/>
    <property type="match status" value="1"/>
</dbReference>
<evidence type="ECO:0000256" key="4">
    <source>
        <dbReference type="ARBA" id="ARBA00022741"/>
    </source>
</evidence>
<dbReference type="InterPro" id="IPR003439">
    <property type="entry name" value="ABC_transporter-like_ATP-bd"/>
</dbReference>
<keyword evidence="8" id="KW-0472">Membrane</keyword>
<gene>
    <name evidence="10" type="ORF">MNQ99_07165</name>
</gene>
<dbReference type="PROSITE" id="PS50893">
    <property type="entry name" value="ABC_TRANSPORTER_2"/>
    <property type="match status" value="1"/>
</dbReference>
<evidence type="ECO:0000256" key="8">
    <source>
        <dbReference type="ARBA" id="ARBA00023136"/>
    </source>
</evidence>
<proteinExistence type="predicted"/>
<dbReference type="PANTHER" id="PTHR42781">
    <property type="entry name" value="SPERMIDINE/PUTRESCINE IMPORT ATP-BINDING PROTEIN POTA"/>
    <property type="match status" value="1"/>
</dbReference>
<accession>A0ABY3W9V0</accession>
<evidence type="ECO:0000313" key="11">
    <source>
        <dbReference type="Proteomes" id="UP000829069"/>
    </source>
</evidence>
<dbReference type="PROSITE" id="PS00211">
    <property type="entry name" value="ABC_TRANSPORTER_1"/>
    <property type="match status" value="1"/>
</dbReference>
<evidence type="ECO:0000259" key="9">
    <source>
        <dbReference type="PROSITE" id="PS50893"/>
    </source>
</evidence>
<dbReference type="PANTHER" id="PTHR42781:SF4">
    <property type="entry name" value="SPERMIDINE_PUTRESCINE IMPORT ATP-BINDING PROTEIN POTA"/>
    <property type="match status" value="1"/>
</dbReference>
<dbReference type="SMART" id="SM00382">
    <property type="entry name" value="AAA"/>
    <property type="match status" value="1"/>
</dbReference>
<dbReference type="GO" id="GO:0005524">
    <property type="term" value="F:ATP binding"/>
    <property type="evidence" value="ECO:0007669"/>
    <property type="project" value="UniProtKB-KW"/>
</dbReference>
<keyword evidence="3" id="KW-0410">Iron transport</keyword>
<sequence>MTITVPTNTSDDKRIPVSCEGGIEVAGVSKSFTNGIPVLRDVSLSIRPGELICFLGPSGCGKTTLLRTIAGLDVPDAGKIVVGKQLVVDRESRIMVPPEKRGLGMVFQHYALWPHMTIEQNIAYPLKERGVRGEDRRQRVKDLAEFVGVDATLSRSPAQLSGGQQQRVALARALASEPTALLLDEPLSNLDAALRVRLRRELRALHNRMGLTTILVTHDQEEAAVMADRIAMLHEGVISEIGTPDEVLERPQVRSTAEFVGFENFLDVNIIRSRNKTAVVRLTDSDLTTEFTVGNPHGNDNKNGVLAFRASGARLMPQNDQDALFGELTSLVQIRHAIEAEVAVGGSKVLIRQPLELLDVAVRPGDRVAVRIDPSRSLVF</sequence>
<evidence type="ECO:0000256" key="1">
    <source>
        <dbReference type="ARBA" id="ARBA00022448"/>
    </source>
</evidence>
<protein>
    <submittedName>
        <fullName evidence="10">ABC transporter ATP-binding protein</fullName>
    </submittedName>
</protein>
<dbReference type="CDD" id="cd03259">
    <property type="entry name" value="ABC_Carb_Solutes_like"/>
    <property type="match status" value="1"/>
</dbReference>
<dbReference type="InterPro" id="IPR003593">
    <property type="entry name" value="AAA+_ATPase"/>
</dbReference>
<dbReference type="InterPro" id="IPR017871">
    <property type="entry name" value="ABC_transporter-like_CS"/>
</dbReference>
<evidence type="ECO:0000256" key="7">
    <source>
        <dbReference type="ARBA" id="ARBA00023065"/>
    </source>
</evidence>
<keyword evidence="7" id="KW-0406">Ion transport</keyword>
<evidence type="ECO:0000313" key="10">
    <source>
        <dbReference type="EMBL" id="UNK47115.1"/>
    </source>
</evidence>
<keyword evidence="1" id="KW-0813">Transport</keyword>
<name>A0ABY3W9V0_9MICC</name>
<keyword evidence="5 10" id="KW-0067">ATP-binding</keyword>
<reference evidence="10 11" key="1">
    <citation type="submission" date="2022-03" db="EMBL/GenBank/DDBJ databases">
        <title>Isotopic signatures of nitrous oxide derived from detoxification processes.</title>
        <authorList>
            <person name="Behrendt U."/>
            <person name="Buchen C."/>
            <person name="Well R."/>
            <person name="Ulrich A."/>
            <person name="Rohe L."/>
            <person name="Kolb S."/>
            <person name="Schloter M."/>
            <person name="Horn M.A."/>
            <person name="Augustin J."/>
        </authorList>
    </citation>
    <scope>NUCLEOTIDE SEQUENCE [LARGE SCALE GENOMIC DNA]</scope>
    <source>
        <strain evidence="10 11">S4-C24</strain>
    </source>
</reference>
<dbReference type="EMBL" id="CP093326">
    <property type="protein sequence ID" value="UNK47115.1"/>
    <property type="molecule type" value="Genomic_DNA"/>
</dbReference>
<evidence type="ECO:0000256" key="5">
    <source>
        <dbReference type="ARBA" id="ARBA00022840"/>
    </source>
</evidence>
<feature type="domain" description="ABC transporter" evidence="9">
    <location>
        <begin position="23"/>
        <end position="260"/>
    </location>
</feature>
<keyword evidence="6" id="KW-0408">Iron</keyword>
<dbReference type="SUPFAM" id="SSF50331">
    <property type="entry name" value="MOP-like"/>
    <property type="match status" value="1"/>
</dbReference>
<dbReference type="Gene3D" id="3.40.50.300">
    <property type="entry name" value="P-loop containing nucleotide triphosphate hydrolases"/>
    <property type="match status" value="1"/>
</dbReference>
<evidence type="ECO:0000256" key="2">
    <source>
        <dbReference type="ARBA" id="ARBA00022475"/>
    </source>
</evidence>
<evidence type="ECO:0000256" key="6">
    <source>
        <dbReference type="ARBA" id="ARBA00023004"/>
    </source>
</evidence>
<evidence type="ECO:0000256" key="3">
    <source>
        <dbReference type="ARBA" id="ARBA00022496"/>
    </source>
</evidence>
<keyword evidence="2" id="KW-1003">Cell membrane</keyword>